<dbReference type="AlphaFoldDB" id="A0A3B1BZ49"/>
<gene>
    <name evidence="1" type="ORF">MNBD_IGNAVI01-2664</name>
</gene>
<organism evidence="1">
    <name type="scientific">hydrothermal vent metagenome</name>
    <dbReference type="NCBI Taxonomy" id="652676"/>
    <lineage>
        <taxon>unclassified sequences</taxon>
        <taxon>metagenomes</taxon>
        <taxon>ecological metagenomes</taxon>
    </lineage>
</organism>
<protein>
    <submittedName>
        <fullName evidence="1">Uncharacterized protein</fullName>
    </submittedName>
</protein>
<accession>A0A3B1BZ49</accession>
<name>A0A3B1BZ49_9ZZZZ</name>
<dbReference type="EMBL" id="UOGD01000059">
    <property type="protein sequence ID" value="VAX16758.1"/>
    <property type="molecule type" value="Genomic_DNA"/>
</dbReference>
<sequence length="122" mass="14114">MELTYKDCSEFLRGFLVLVKKDNNICEFEKNMSMVVGEYFGFAEEFCEESIGALLENNFISEEPPIFSSKIIAEFFIEESYKILSQIHPLAPNEEEWLLKTAEANKVNYAITEQKIIKIVLT</sequence>
<proteinExistence type="predicted"/>
<reference evidence="1" key="1">
    <citation type="submission" date="2018-06" db="EMBL/GenBank/DDBJ databases">
        <authorList>
            <person name="Zhirakovskaya E."/>
        </authorList>
    </citation>
    <scope>NUCLEOTIDE SEQUENCE</scope>
</reference>
<evidence type="ECO:0000313" key="1">
    <source>
        <dbReference type="EMBL" id="VAX16758.1"/>
    </source>
</evidence>